<accession>A0A1I7YUX4</accession>
<organism evidence="1 2">
    <name type="scientific">Steinernema glaseri</name>
    <dbReference type="NCBI Taxonomy" id="37863"/>
    <lineage>
        <taxon>Eukaryota</taxon>
        <taxon>Metazoa</taxon>
        <taxon>Ecdysozoa</taxon>
        <taxon>Nematoda</taxon>
        <taxon>Chromadorea</taxon>
        <taxon>Rhabditida</taxon>
        <taxon>Tylenchina</taxon>
        <taxon>Panagrolaimomorpha</taxon>
        <taxon>Strongyloidoidea</taxon>
        <taxon>Steinernematidae</taxon>
        <taxon>Steinernema</taxon>
    </lineage>
</organism>
<reference evidence="2" key="1">
    <citation type="submission" date="2016-11" db="UniProtKB">
        <authorList>
            <consortium name="WormBaseParasite"/>
        </authorList>
    </citation>
    <scope>IDENTIFICATION</scope>
</reference>
<protein>
    <submittedName>
        <fullName evidence="2">Uncharacterized protein</fullName>
    </submittedName>
</protein>
<proteinExistence type="predicted"/>
<dbReference type="WBParaSite" id="L893_g19953.t1">
    <property type="protein sequence ID" value="L893_g19953.t1"/>
    <property type="gene ID" value="L893_g19953"/>
</dbReference>
<dbReference type="AlphaFoldDB" id="A0A1I7YUX4"/>
<keyword evidence="1" id="KW-1185">Reference proteome</keyword>
<dbReference type="Proteomes" id="UP000095287">
    <property type="component" value="Unplaced"/>
</dbReference>
<name>A0A1I7YUX4_9BILA</name>
<evidence type="ECO:0000313" key="1">
    <source>
        <dbReference type="Proteomes" id="UP000095287"/>
    </source>
</evidence>
<sequence length="102" mass="11234">MTDYCILPIRSTPDPGSSLSLCNFTSFPSDLRARRSKVRNSIAHLSALHPFQEVAPVSKDISLGSLAIFFHIIVLDRLLISLKRACEVDLEISVRLNSPLAA</sequence>
<evidence type="ECO:0000313" key="2">
    <source>
        <dbReference type="WBParaSite" id="L893_g19953.t1"/>
    </source>
</evidence>